<keyword evidence="2" id="KW-1185">Reference proteome</keyword>
<proteinExistence type="predicted"/>
<accession>A0AAW1TSY2</accession>
<comment type="caution">
    <text evidence="1">The sequence shown here is derived from an EMBL/GenBank/DDBJ whole genome shotgun (WGS) entry which is preliminary data.</text>
</comment>
<protein>
    <submittedName>
        <fullName evidence="1">Uncharacterized protein</fullName>
    </submittedName>
</protein>
<name>A0AAW1TSY2_9CUCU</name>
<reference evidence="1 2" key="1">
    <citation type="submission" date="2023-03" db="EMBL/GenBank/DDBJ databases">
        <title>Genome insight into feeding habits of ladybird beetles.</title>
        <authorList>
            <person name="Li H.-S."/>
            <person name="Huang Y.-H."/>
            <person name="Pang H."/>
        </authorList>
    </citation>
    <scope>NUCLEOTIDE SEQUENCE [LARGE SCALE GENOMIC DNA]</scope>
    <source>
        <strain evidence="1">SYSU_2023b</strain>
        <tissue evidence="1">Whole body</tissue>
    </source>
</reference>
<evidence type="ECO:0000313" key="1">
    <source>
        <dbReference type="EMBL" id="KAK9874632.1"/>
    </source>
</evidence>
<dbReference type="AlphaFoldDB" id="A0AAW1TSY2"/>
<dbReference type="EMBL" id="JARQZJ010000032">
    <property type="protein sequence ID" value="KAK9874632.1"/>
    <property type="molecule type" value="Genomic_DNA"/>
</dbReference>
<gene>
    <name evidence="1" type="ORF">WA026_005460</name>
</gene>
<organism evidence="1 2">
    <name type="scientific">Henosepilachna vigintioctopunctata</name>
    <dbReference type="NCBI Taxonomy" id="420089"/>
    <lineage>
        <taxon>Eukaryota</taxon>
        <taxon>Metazoa</taxon>
        <taxon>Ecdysozoa</taxon>
        <taxon>Arthropoda</taxon>
        <taxon>Hexapoda</taxon>
        <taxon>Insecta</taxon>
        <taxon>Pterygota</taxon>
        <taxon>Neoptera</taxon>
        <taxon>Endopterygota</taxon>
        <taxon>Coleoptera</taxon>
        <taxon>Polyphaga</taxon>
        <taxon>Cucujiformia</taxon>
        <taxon>Coccinelloidea</taxon>
        <taxon>Coccinellidae</taxon>
        <taxon>Epilachninae</taxon>
        <taxon>Epilachnini</taxon>
        <taxon>Henosepilachna</taxon>
    </lineage>
</organism>
<sequence>MTRVPTYTIDLTTPLLERSTRRRTLQNMPGENSNIQEEDRGQAVAETGNWAIKVPEKRKQNVNQADPGTDEGRRGRIYVEVIKG</sequence>
<evidence type="ECO:0000313" key="2">
    <source>
        <dbReference type="Proteomes" id="UP001431783"/>
    </source>
</evidence>
<dbReference type="Proteomes" id="UP001431783">
    <property type="component" value="Unassembled WGS sequence"/>
</dbReference>